<dbReference type="AlphaFoldDB" id="G8X074"/>
<sequence length="237" mass="24815">MTYAGERFPRRTRRRGGPGRRAPEMTAAAFSGAVAAVLGLGAVVVLVLLVWSTSPYPERGPDGALHVAAALWLLAHGVRLLRTDALTGAAAPIAVTPLLLSLPLAWLLYRTAGHAVLRQEERGFLGVVRPIGPVAVTCWFAAGYLAVAAAVVPWTGGGPLRAVPLSALLRLPPAACAVVVAGAWSACGRPSSVRLVARLPYGVRRTAARLRIPYGGLRVALRCAAGERRCWPAGARC</sequence>
<feature type="transmembrane region" description="Helical" evidence="2">
    <location>
        <begin position="167"/>
        <end position="187"/>
    </location>
</feature>
<organism evidence="3 4">
    <name type="scientific">Streptantibioticus cattleyicolor (strain ATCC 35852 / DSM 46488 / JCM 4925 / NBRC 14057 / NRRL 8057)</name>
    <name type="common">Streptomyces cattleya</name>
    <dbReference type="NCBI Taxonomy" id="1003195"/>
    <lineage>
        <taxon>Bacteria</taxon>
        <taxon>Bacillati</taxon>
        <taxon>Actinomycetota</taxon>
        <taxon>Actinomycetes</taxon>
        <taxon>Kitasatosporales</taxon>
        <taxon>Streptomycetaceae</taxon>
        <taxon>Streptantibioticus</taxon>
    </lineage>
</organism>
<dbReference type="Pfam" id="PF19877">
    <property type="entry name" value="DUF6350"/>
    <property type="match status" value="1"/>
</dbReference>
<keyword evidence="4" id="KW-1185">Reference proteome</keyword>
<dbReference type="HOGENOM" id="CLU_1170109_0_0_11"/>
<dbReference type="eggNOG" id="COG2311">
    <property type="taxonomic scope" value="Bacteria"/>
</dbReference>
<dbReference type="InterPro" id="IPR045931">
    <property type="entry name" value="DUF6350"/>
</dbReference>
<feature type="transmembrane region" description="Helical" evidence="2">
    <location>
        <begin position="130"/>
        <end position="155"/>
    </location>
</feature>
<accession>G8X074</accession>
<evidence type="ECO:0000256" key="2">
    <source>
        <dbReference type="SAM" id="Phobius"/>
    </source>
</evidence>
<keyword evidence="2" id="KW-0472">Membrane</keyword>
<dbReference type="Proteomes" id="UP000007842">
    <property type="component" value="Chromosome"/>
</dbReference>
<evidence type="ECO:0000256" key="1">
    <source>
        <dbReference type="SAM" id="MobiDB-lite"/>
    </source>
</evidence>
<feature type="region of interest" description="Disordered" evidence="1">
    <location>
        <begin position="1"/>
        <end position="22"/>
    </location>
</feature>
<protein>
    <recommendedName>
        <fullName evidence="5">Integral membrane protein</fullName>
    </recommendedName>
</protein>
<keyword evidence="2" id="KW-0812">Transmembrane</keyword>
<dbReference type="KEGG" id="scy:SCATT_36940"/>
<feature type="transmembrane region" description="Helical" evidence="2">
    <location>
        <begin position="87"/>
        <end position="109"/>
    </location>
</feature>
<reference evidence="4" key="1">
    <citation type="submission" date="2011-12" db="EMBL/GenBank/DDBJ databases">
        <title>Complete genome sequence of Streptomyces cattleya strain DSM 46488.</title>
        <authorList>
            <person name="Ou H.-Y."/>
            <person name="Li P."/>
            <person name="Zhao C."/>
            <person name="O'Hagan D."/>
            <person name="Deng Z."/>
        </authorList>
    </citation>
    <scope>NUCLEOTIDE SEQUENCE [LARGE SCALE GENOMIC DNA]</scope>
    <source>
        <strain evidence="4">ATCC 35852 / DSM 46488 / JCM 4925 / NBRC 14057 / NRRL 8057</strain>
    </source>
</reference>
<name>G8X074_STREN</name>
<evidence type="ECO:0000313" key="3">
    <source>
        <dbReference type="EMBL" id="AEW96065.1"/>
    </source>
</evidence>
<evidence type="ECO:0008006" key="5">
    <source>
        <dbReference type="Google" id="ProtNLM"/>
    </source>
</evidence>
<keyword evidence="2" id="KW-1133">Transmembrane helix</keyword>
<feature type="transmembrane region" description="Helical" evidence="2">
    <location>
        <begin position="27"/>
        <end position="51"/>
    </location>
</feature>
<dbReference type="STRING" id="1003195.SCATT_36940"/>
<dbReference type="PATRIC" id="fig|1003195.29.peg.3688"/>
<dbReference type="EMBL" id="CP003219">
    <property type="protein sequence ID" value="AEW96065.1"/>
    <property type="molecule type" value="Genomic_DNA"/>
</dbReference>
<proteinExistence type="predicted"/>
<gene>
    <name evidence="3" type="ordered locus">SCATT_36940</name>
</gene>
<evidence type="ECO:0000313" key="4">
    <source>
        <dbReference type="Proteomes" id="UP000007842"/>
    </source>
</evidence>